<dbReference type="InterPro" id="IPR008727">
    <property type="entry name" value="PAAR_motif"/>
</dbReference>
<feature type="region of interest" description="Disordered" evidence="1">
    <location>
        <begin position="255"/>
        <end position="334"/>
    </location>
</feature>
<evidence type="ECO:0000313" key="2">
    <source>
        <dbReference type="EMBL" id="SIN94576.1"/>
    </source>
</evidence>
<sequence length="334" mass="34050">MVTTPATRITDRTSHIVPAVAALAAALTAACAGADALLNSPVMTTPAGGAVAAGVAAGLSAMGAMFNLIPPTGAVPSIGFPTVLTGSLPQARTLDAHGCFFHGPNTVIEGAMTVLTGGLPTARVMSKTACSAMCSSGQYNVLIGGSSVTIPINVNGTDAFRLQVQNAAATLYGTPSGREIFRGIAASGNMVEMHELSDPNGYCTPNDGTAATDGTGTGSRVDWNPTYDDRAAYPGQTPTIVLGHELVHAYHNANGTQATGPMDSYPGQTGSSNRGEERATVGTRGTSITDPSGNPATVPDHGNDVPTENSIRRDLGVPERQTYYPPTWPGGAPW</sequence>
<dbReference type="Pfam" id="PF05488">
    <property type="entry name" value="PAAR_motif"/>
    <property type="match status" value="1"/>
</dbReference>
<reference evidence="3" key="1">
    <citation type="submission" date="2016-11" db="EMBL/GenBank/DDBJ databases">
        <authorList>
            <person name="Varghese N."/>
            <person name="Submissions S."/>
        </authorList>
    </citation>
    <scope>NUCLEOTIDE SEQUENCE [LARGE SCALE GENOMIC DNA]</scope>
    <source>
        <strain evidence="3">DSM 29440</strain>
    </source>
</reference>
<protein>
    <submittedName>
        <fullName evidence="2">Zn-binding Pro-Ala-Ala-Arg (PAAR) domain-containing protein, incolved in TypeVI secretion</fullName>
    </submittedName>
</protein>
<dbReference type="STRING" id="1217970.SAMN05444002_1666"/>
<proteinExistence type="predicted"/>
<keyword evidence="3" id="KW-1185">Reference proteome</keyword>
<dbReference type="Gene3D" id="2.60.200.60">
    <property type="match status" value="1"/>
</dbReference>
<dbReference type="OrthoDB" id="7876417at2"/>
<gene>
    <name evidence="2" type="ORF">SAMN05444002_1666</name>
</gene>
<dbReference type="RefSeq" id="WP_074255727.1">
    <property type="nucleotide sequence ID" value="NZ_FSRL01000001.1"/>
</dbReference>
<dbReference type="InterPro" id="IPR028208">
    <property type="entry name" value="Effector_pro_NleD-like"/>
</dbReference>
<evidence type="ECO:0000256" key="1">
    <source>
        <dbReference type="SAM" id="MobiDB-lite"/>
    </source>
</evidence>
<feature type="compositionally biased region" description="Polar residues" evidence="1">
    <location>
        <begin position="283"/>
        <end position="295"/>
    </location>
</feature>
<accession>A0A1N6FH90</accession>
<dbReference type="Pfam" id="PF14891">
    <property type="entry name" value="Peptidase_M91"/>
    <property type="match status" value="1"/>
</dbReference>
<evidence type="ECO:0000313" key="3">
    <source>
        <dbReference type="Proteomes" id="UP000184932"/>
    </source>
</evidence>
<dbReference type="EMBL" id="FSRL01000001">
    <property type="protein sequence ID" value="SIN94576.1"/>
    <property type="molecule type" value="Genomic_DNA"/>
</dbReference>
<name>A0A1N6FH90_9RHOB</name>
<dbReference type="Proteomes" id="UP000184932">
    <property type="component" value="Unassembled WGS sequence"/>
</dbReference>
<dbReference type="AlphaFoldDB" id="A0A1N6FH90"/>
<organism evidence="2 3">
    <name type="scientific">Vannielia litorea</name>
    <dbReference type="NCBI Taxonomy" id="1217970"/>
    <lineage>
        <taxon>Bacteria</taxon>
        <taxon>Pseudomonadati</taxon>
        <taxon>Pseudomonadota</taxon>
        <taxon>Alphaproteobacteria</taxon>
        <taxon>Rhodobacterales</taxon>
        <taxon>Paracoccaceae</taxon>
        <taxon>Vannielia</taxon>
    </lineage>
</organism>